<keyword evidence="4" id="KW-0964">Secreted</keyword>
<dbReference type="Gene3D" id="2.60.120.40">
    <property type="match status" value="1"/>
</dbReference>
<keyword evidence="10" id="KW-1015">Disulfide bond</keyword>
<comment type="caution">
    <text evidence="16">The sequence shown here is derived from an EMBL/GenBank/DDBJ whole genome shotgun (WGS) entry which is preliminary data.</text>
</comment>
<evidence type="ECO:0000259" key="15">
    <source>
        <dbReference type="PROSITE" id="PS50871"/>
    </source>
</evidence>
<evidence type="ECO:0000256" key="6">
    <source>
        <dbReference type="ARBA" id="ARBA00022729"/>
    </source>
</evidence>
<evidence type="ECO:0000256" key="14">
    <source>
        <dbReference type="SAM" id="MobiDB-lite"/>
    </source>
</evidence>
<keyword evidence="5" id="KW-0399">Innate immunity</keyword>
<evidence type="ECO:0000256" key="4">
    <source>
        <dbReference type="ARBA" id="ARBA00022525"/>
    </source>
</evidence>
<evidence type="ECO:0000256" key="7">
    <source>
        <dbReference type="ARBA" id="ARBA00022737"/>
    </source>
</evidence>
<dbReference type="InterPro" id="IPR050392">
    <property type="entry name" value="Collagen/C1q_domain"/>
</dbReference>
<dbReference type="Pfam" id="PF01391">
    <property type="entry name" value="Collagen"/>
    <property type="match status" value="1"/>
</dbReference>
<dbReference type="InterPro" id="IPR001073">
    <property type="entry name" value="C1q_dom"/>
</dbReference>
<feature type="domain" description="C1q" evidence="15">
    <location>
        <begin position="197"/>
        <end position="330"/>
    </location>
</feature>
<protein>
    <recommendedName>
        <fullName evidence="3">Complement C1q subcomponent subunit A</fullName>
    </recommendedName>
</protein>
<keyword evidence="12" id="KW-0379">Hydroxylation</keyword>
<dbReference type="PANTHER" id="PTHR15427:SF26">
    <property type="entry name" value="COMPLEMENT C1Q SUBCOMPONENT SUBUNIT A"/>
    <property type="match status" value="1"/>
</dbReference>
<evidence type="ECO:0000256" key="13">
    <source>
        <dbReference type="ARBA" id="ARBA00093497"/>
    </source>
</evidence>
<keyword evidence="9" id="KW-0180">Complement pathway</keyword>
<dbReference type="Proteomes" id="UP001145742">
    <property type="component" value="Unassembled WGS sequence"/>
</dbReference>
<keyword evidence="17" id="KW-1185">Reference proteome</keyword>
<dbReference type="InterPro" id="IPR008160">
    <property type="entry name" value="Collagen"/>
</dbReference>
<evidence type="ECO:0000256" key="11">
    <source>
        <dbReference type="ARBA" id="ARBA00023180"/>
    </source>
</evidence>
<dbReference type="SMART" id="SM00110">
    <property type="entry name" value="C1Q"/>
    <property type="match status" value="1"/>
</dbReference>
<proteinExistence type="predicted"/>
<keyword evidence="8" id="KW-0391">Immunity</keyword>
<evidence type="ECO:0000256" key="8">
    <source>
        <dbReference type="ARBA" id="ARBA00022859"/>
    </source>
</evidence>
<evidence type="ECO:0000256" key="2">
    <source>
        <dbReference type="ARBA" id="ARBA00004613"/>
    </source>
</evidence>
<evidence type="ECO:0000313" key="17">
    <source>
        <dbReference type="Proteomes" id="UP001145742"/>
    </source>
</evidence>
<gene>
    <name evidence="16" type="primary">C1qa</name>
    <name evidence="16" type="ORF">WISP_07950</name>
</gene>
<evidence type="ECO:0000256" key="10">
    <source>
        <dbReference type="ARBA" id="ARBA00023157"/>
    </source>
</evidence>
<dbReference type="PANTHER" id="PTHR15427">
    <property type="entry name" value="EMILIN ELASTIN MICROFIBRIL INTERFACE-LOCATED PROTEIN ELASTIN MICROFIBRIL INTERFACER"/>
    <property type="match status" value="1"/>
</dbReference>
<dbReference type="Pfam" id="PF00386">
    <property type="entry name" value="C1q"/>
    <property type="match status" value="1"/>
</dbReference>
<dbReference type="SUPFAM" id="SSF49842">
    <property type="entry name" value="TNF-like"/>
    <property type="match status" value="1"/>
</dbReference>
<comment type="subcellular location">
    <subcellularLocation>
        <location evidence="1">Cell surface</location>
    </subcellularLocation>
    <subcellularLocation>
        <location evidence="2">Secreted</location>
    </subcellularLocation>
</comment>
<evidence type="ECO:0000313" key="16">
    <source>
        <dbReference type="EMBL" id="KAJ7427330.1"/>
    </source>
</evidence>
<dbReference type="PRINTS" id="PR00007">
    <property type="entry name" value="COMPLEMNTC1Q"/>
</dbReference>
<reference evidence="16" key="1">
    <citation type="submission" date="2019-10" db="EMBL/GenBank/DDBJ databases">
        <authorList>
            <person name="Soares A.E.R."/>
            <person name="Aleixo A."/>
            <person name="Schneider P."/>
            <person name="Miyaki C.Y."/>
            <person name="Schneider M.P."/>
            <person name="Mello C."/>
            <person name="Vasconcelos A.T.R."/>
        </authorList>
    </citation>
    <scope>NUCLEOTIDE SEQUENCE</scope>
    <source>
        <tissue evidence="16">Muscle</tissue>
    </source>
</reference>
<name>A0ABQ9DVD3_9PASS</name>
<evidence type="ECO:0000256" key="9">
    <source>
        <dbReference type="ARBA" id="ARBA00022875"/>
    </source>
</evidence>
<evidence type="ECO:0000256" key="12">
    <source>
        <dbReference type="ARBA" id="ARBA00023278"/>
    </source>
</evidence>
<dbReference type="PROSITE" id="PS50871">
    <property type="entry name" value="C1Q"/>
    <property type="match status" value="1"/>
</dbReference>
<comment type="subunit">
    <text evidence="13">Core component of the complement C1 complex, a calcium-dependent complex composed of 1 molecule of the C1Q subcomplex, 2 molecules of C1R and 2 molecules of C1S. The C1Q subcomplex is composed 18 subunits: 3 chains of C1QA, C1QB, and C1QC trimerize to form 6 collagen-like triple helices connected to six globular ligand-recognition modules (C1q domain). Interacts with CR1 (via Sushi 24 and Sushi 25 domains). Interacts (via C-terminus) with CD33; this interaction activates CD33 inhibitory motifs.</text>
</comment>
<dbReference type="EMBL" id="WHWB01031976">
    <property type="protein sequence ID" value="KAJ7427330.1"/>
    <property type="molecule type" value="Genomic_DNA"/>
</dbReference>
<evidence type="ECO:0000256" key="5">
    <source>
        <dbReference type="ARBA" id="ARBA00022588"/>
    </source>
</evidence>
<evidence type="ECO:0000256" key="3">
    <source>
        <dbReference type="ARBA" id="ARBA00013456"/>
    </source>
</evidence>
<keyword evidence="11" id="KW-0325">Glycoprotein</keyword>
<sequence>MMSGRLADEALELEPREQQSATLRLGRRDKGVGIDPAAKGTILFGDRFVTPGALKSIYILWLLQGRASSKQLLLTLVCIHSLHPGGRMPPGFWLVTSTLAAVLGTALLEDRVCRAPDGKDGFPGVPGLNGRPGQKGDRGDPGKPAPRTGIQGPKGDAGEPGPPGIPGNRGSHGLPGLIGFPGQPGPKGHKGRAGNISEQPRPAFSASRRSPRSTGRTVVFDNIITNQENSYNPQTGEFTCRIPGLYYFAYQVVSSGDLCLSITKNRERIVSFCNTNSHGILQLNSGSSVLSLAGGDQVSVTTDPAQGSTTYGSSEADSVFSGFMLFPQTG</sequence>
<feature type="region of interest" description="Disordered" evidence="14">
    <location>
        <begin position="115"/>
        <end position="214"/>
    </location>
</feature>
<accession>A0ABQ9DVD3</accession>
<keyword evidence="7" id="KW-0677">Repeat</keyword>
<dbReference type="InterPro" id="IPR008983">
    <property type="entry name" value="Tumour_necrosis_fac-like_dom"/>
</dbReference>
<evidence type="ECO:0000256" key="1">
    <source>
        <dbReference type="ARBA" id="ARBA00004241"/>
    </source>
</evidence>
<organism evidence="16 17">
    <name type="scientific">Willisornis vidua</name>
    <name type="common">Xingu scale-backed antbird</name>
    <dbReference type="NCBI Taxonomy" id="1566151"/>
    <lineage>
        <taxon>Eukaryota</taxon>
        <taxon>Metazoa</taxon>
        <taxon>Chordata</taxon>
        <taxon>Craniata</taxon>
        <taxon>Vertebrata</taxon>
        <taxon>Euteleostomi</taxon>
        <taxon>Archelosauria</taxon>
        <taxon>Archosauria</taxon>
        <taxon>Dinosauria</taxon>
        <taxon>Saurischia</taxon>
        <taxon>Theropoda</taxon>
        <taxon>Coelurosauria</taxon>
        <taxon>Aves</taxon>
        <taxon>Neognathae</taxon>
        <taxon>Neoaves</taxon>
        <taxon>Telluraves</taxon>
        <taxon>Australaves</taxon>
        <taxon>Passeriformes</taxon>
        <taxon>Thamnophilidae</taxon>
        <taxon>Willisornis</taxon>
    </lineage>
</organism>
<keyword evidence="6" id="KW-0732">Signal</keyword>